<accession>A0A8J2WRT1</accession>
<proteinExistence type="inferred from homology"/>
<evidence type="ECO:0000313" key="6">
    <source>
        <dbReference type="Proteomes" id="UP000789390"/>
    </source>
</evidence>
<reference evidence="5" key="1">
    <citation type="submission" date="2021-11" db="EMBL/GenBank/DDBJ databases">
        <authorList>
            <person name="Schell T."/>
        </authorList>
    </citation>
    <scope>NUCLEOTIDE SEQUENCE</scope>
    <source>
        <strain evidence="5">M5</strain>
    </source>
</reference>
<name>A0A8J2WRT1_9CRUS</name>
<dbReference type="GO" id="GO:0003723">
    <property type="term" value="F:RNA binding"/>
    <property type="evidence" value="ECO:0007669"/>
    <property type="project" value="TreeGrafter"/>
</dbReference>
<comment type="caution">
    <text evidence="5">The sequence shown here is derived from an EMBL/GenBank/DDBJ whole genome shotgun (WGS) entry which is preliminary data.</text>
</comment>
<dbReference type="GO" id="GO:0015030">
    <property type="term" value="C:Cajal body"/>
    <property type="evidence" value="ECO:0007669"/>
    <property type="project" value="TreeGrafter"/>
</dbReference>
<organism evidence="5 6">
    <name type="scientific">Daphnia galeata</name>
    <dbReference type="NCBI Taxonomy" id="27404"/>
    <lineage>
        <taxon>Eukaryota</taxon>
        <taxon>Metazoa</taxon>
        <taxon>Ecdysozoa</taxon>
        <taxon>Arthropoda</taxon>
        <taxon>Crustacea</taxon>
        <taxon>Branchiopoda</taxon>
        <taxon>Diplostraca</taxon>
        <taxon>Cladocera</taxon>
        <taxon>Anomopoda</taxon>
        <taxon>Daphniidae</taxon>
        <taxon>Daphnia</taxon>
    </lineage>
</organism>
<dbReference type="Proteomes" id="UP000789390">
    <property type="component" value="Unassembled WGS sequence"/>
</dbReference>
<dbReference type="PANTHER" id="PTHR13211:SF0">
    <property type="entry name" value="TELOMERASE CAJAL BODY PROTEIN 1"/>
    <property type="match status" value="1"/>
</dbReference>
<feature type="repeat" description="WD" evidence="3">
    <location>
        <begin position="284"/>
        <end position="326"/>
    </location>
</feature>
<dbReference type="SUPFAM" id="SSF50978">
    <property type="entry name" value="WD40 repeat-like"/>
    <property type="match status" value="1"/>
</dbReference>
<evidence type="ECO:0000256" key="2">
    <source>
        <dbReference type="ARBA" id="ARBA00041558"/>
    </source>
</evidence>
<evidence type="ECO:0000256" key="3">
    <source>
        <dbReference type="PROSITE-ProRule" id="PRU00221"/>
    </source>
</evidence>
<evidence type="ECO:0000256" key="1">
    <source>
        <dbReference type="ARBA" id="ARBA00038279"/>
    </source>
</evidence>
<dbReference type="Pfam" id="PF00400">
    <property type="entry name" value="WD40"/>
    <property type="match status" value="3"/>
</dbReference>
<dbReference type="InterPro" id="IPR051150">
    <property type="entry name" value="SWT21/TCAB1_mRNA_Telomere"/>
</dbReference>
<sequence>MESAMEEVSSEMVHDGEPSNEDILQNDVVEDVADKLQEAVIVEDAALQETTAEPVYYPEYQFEAAWTLICGTHKEFENSKSQGFLKGCKWSPDGTCLMTCADDGLLRLFDLPADLYNSHKTTFQGCSTTELSPSLRIKEGEIIYDYCWHPHMSSWNPDTCLLASTSKGSPTHLWDAYKGTLSATYRSYNNVDEVEAANSLCISPDGEKLYCGFDKCVRVFDVQVPGRNCQIRLTKSSDGLSASQSGIISCIAVNAALPSVYAAASYLKTIGLYSEPEGTALCVLEGHRGGVTHLKFSPDGIVLYSGGRKDPEILCWDLRNPGQVLYTMNRTVETNQRIYFDLDPSGHYLISGTGKTFPESGDTSGCVTIWNTQMGVEVSESPLLSMKTLPERFRCRMNDDCTNGVSFHPWLPLVATSSGQRHLTSCRLDNSVHDSSGSESSDCEIDDGPSRHQLRENSVKLWWAGNYTNDHEAA</sequence>
<dbReference type="OrthoDB" id="239865at2759"/>
<dbReference type="InterPro" id="IPR001680">
    <property type="entry name" value="WD40_rpt"/>
</dbReference>
<keyword evidence="6" id="KW-1185">Reference proteome</keyword>
<dbReference type="PANTHER" id="PTHR13211">
    <property type="entry name" value="TELOMERASE CAJAL BODY PROTEIN 1"/>
    <property type="match status" value="1"/>
</dbReference>
<dbReference type="SMART" id="SM00320">
    <property type="entry name" value="WD40"/>
    <property type="match status" value="5"/>
</dbReference>
<feature type="region of interest" description="Disordered" evidence="4">
    <location>
        <begin position="1"/>
        <end position="22"/>
    </location>
</feature>
<dbReference type="AlphaFoldDB" id="A0A8J2WRT1"/>
<dbReference type="InterPro" id="IPR036322">
    <property type="entry name" value="WD40_repeat_dom_sf"/>
</dbReference>
<gene>
    <name evidence="5" type="ORF">DGAL_LOCUS12536</name>
</gene>
<dbReference type="InterPro" id="IPR015943">
    <property type="entry name" value="WD40/YVTN_repeat-like_dom_sf"/>
</dbReference>
<dbReference type="GO" id="GO:0030576">
    <property type="term" value="P:Cajal body organization"/>
    <property type="evidence" value="ECO:0007669"/>
    <property type="project" value="TreeGrafter"/>
</dbReference>
<comment type="similarity">
    <text evidence="1">Belongs to the TCAB1 family.</text>
</comment>
<dbReference type="PROSITE" id="PS50082">
    <property type="entry name" value="WD_REPEATS_2"/>
    <property type="match status" value="1"/>
</dbReference>
<evidence type="ECO:0000256" key="4">
    <source>
        <dbReference type="SAM" id="MobiDB-lite"/>
    </source>
</evidence>
<keyword evidence="3" id="KW-0853">WD repeat</keyword>
<dbReference type="Gene3D" id="2.130.10.10">
    <property type="entry name" value="YVTN repeat-like/Quinoprotein amine dehydrogenase"/>
    <property type="match status" value="2"/>
</dbReference>
<feature type="region of interest" description="Disordered" evidence="4">
    <location>
        <begin position="430"/>
        <end position="451"/>
    </location>
</feature>
<evidence type="ECO:0000313" key="5">
    <source>
        <dbReference type="EMBL" id="CAH0109074.1"/>
    </source>
</evidence>
<protein>
    <recommendedName>
        <fullName evidence="2">WD repeat-containing protein 79</fullName>
    </recommendedName>
</protein>
<dbReference type="EMBL" id="CAKKLH010000290">
    <property type="protein sequence ID" value="CAH0109074.1"/>
    <property type="molecule type" value="Genomic_DNA"/>
</dbReference>